<dbReference type="PATRIC" id="fig|246787.4.peg.1482"/>
<dbReference type="Proteomes" id="UP000061809">
    <property type="component" value="Chromosome"/>
</dbReference>
<dbReference type="InterPro" id="IPR051159">
    <property type="entry name" value="Hexapeptide_acetyltransf"/>
</dbReference>
<comment type="similarity">
    <text evidence="1">Belongs to the transferase hexapeptide repeat family.</text>
</comment>
<name>A0A0P0GCS2_9BACE</name>
<keyword evidence="2 3" id="KW-0808">Transferase</keyword>
<dbReference type="PANTHER" id="PTHR23416">
    <property type="entry name" value="SIALIC ACID SYNTHASE-RELATED"/>
    <property type="match status" value="1"/>
</dbReference>
<sequence length="229" mass="24885">MILHKRIGKVISSIKGEDFILDERIPISYLFSTFFFRAFRGIRGAFIFKSFKRVFVSSSSKIKCASKIQMGYNLSIDRNCYIDALSIEGIVFGDNVSIGKYTCIECSGTLKNLGKGLIIGNNVGLGTHGFFGCAGGIEIGDDTIFGNYVSLHSENHNYADTHIPIRLQGVNRKGIKIGKDCWIGSKTTILDGTEIGDGCIIAAGAVVRGKIESYSIIGGVPAKTIKKRL</sequence>
<protein>
    <submittedName>
        <fullName evidence="3">Virginiamycin A acetyltransferase</fullName>
        <ecNumber evidence="3">2.3.1.-</ecNumber>
    </submittedName>
</protein>
<dbReference type="EC" id="2.3.1.-" evidence="3"/>
<dbReference type="InterPro" id="IPR001451">
    <property type="entry name" value="Hexapep"/>
</dbReference>
<keyword evidence="3" id="KW-0012">Acyltransferase</keyword>
<dbReference type="PANTHER" id="PTHR23416:SF23">
    <property type="entry name" value="ACETYLTRANSFERASE C18B11.09C-RELATED"/>
    <property type="match status" value="1"/>
</dbReference>
<dbReference type="CDD" id="cd04647">
    <property type="entry name" value="LbH_MAT_like"/>
    <property type="match status" value="1"/>
</dbReference>
<dbReference type="GO" id="GO:0005829">
    <property type="term" value="C:cytosol"/>
    <property type="evidence" value="ECO:0007669"/>
    <property type="project" value="TreeGrafter"/>
</dbReference>
<dbReference type="EMBL" id="CP012801">
    <property type="protein sequence ID" value="ALJ58700.1"/>
    <property type="molecule type" value="Genomic_DNA"/>
</dbReference>
<dbReference type="KEGG" id="bcel:BcellWH2_01439"/>
<evidence type="ECO:0000256" key="1">
    <source>
        <dbReference type="ARBA" id="ARBA00007274"/>
    </source>
</evidence>
<evidence type="ECO:0000313" key="3">
    <source>
        <dbReference type="EMBL" id="ALJ58700.1"/>
    </source>
</evidence>
<evidence type="ECO:0000313" key="4">
    <source>
        <dbReference type="Proteomes" id="UP000061809"/>
    </source>
</evidence>
<organism evidence="3 4">
    <name type="scientific">Bacteroides cellulosilyticus</name>
    <dbReference type="NCBI Taxonomy" id="246787"/>
    <lineage>
        <taxon>Bacteria</taxon>
        <taxon>Pseudomonadati</taxon>
        <taxon>Bacteroidota</taxon>
        <taxon>Bacteroidia</taxon>
        <taxon>Bacteroidales</taxon>
        <taxon>Bacteroidaceae</taxon>
        <taxon>Bacteroides</taxon>
    </lineage>
</organism>
<dbReference type="RefSeq" id="WP_118451384.1">
    <property type="nucleotide sequence ID" value="NZ_CP012801.1"/>
</dbReference>
<dbReference type="Gene3D" id="2.160.10.10">
    <property type="entry name" value="Hexapeptide repeat proteins"/>
    <property type="match status" value="2"/>
</dbReference>
<dbReference type="GO" id="GO:0008374">
    <property type="term" value="F:O-acyltransferase activity"/>
    <property type="evidence" value="ECO:0007669"/>
    <property type="project" value="TreeGrafter"/>
</dbReference>
<dbReference type="InterPro" id="IPR011004">
    <property type="entry name" value="Trimer_LpxA-like_sf"/>
</dbReference>
<gene>
    <name evidence="3" type="primary">vat_1</name>
    <name evidence="3" type="ORF">BcellWH2_01439</name>
</gene>
<dbReference type="Pfam" id="PF00132">
    <property type="entry name" value="Hexapep"/>
    <property type="match status" value="1"/>
</dbReference>
<reference evidence="3 4" key="1">
    <citation type="journal article" date="2015" name="Science">
        <title>Genetic determinants of in vivo fitness and diet responsiveness in multiple human gut Bacteroides.</title>
        <authorList>
            <person name="Wu M."/>
            <person name="McNulty N.P."/>
            <person name="Rodionov D.A."/>
            <person name="Khoroshkin M.S."/>
            <person name="Griffin N.W."/>
            <person name="Cheng J."/>
            <person name="Latreille P."/>
            <person name="Kerstetter R.A."/>
            <person name="Terrapon N."/>
            <person name="Henrissat B."/>
            <person name="Osterman A.L."/>
            <person name="Gordon J.I."/>
        </authorList>
    </citation>
    <scope>NUCLEOTIDE SEQUENCE [LARGE SCALE GENOMIC DNA]</scope>
    <source>
        <strain evidence="3 4">WH2</strain>
    </source>
</reference>
<evidence type="ECO:0000256" key="2">
    <source>
        <dbReference type="ARBA" id="ARBA00022679"/>
    </source>
</evidence>
<proteinExistence type="inferred from homology"/>
<dbReference type="AlphaFoldDB" id="A0A0P0GCS2"/>
<accession>A0A0P0GCS2</accession>
<dbReference type="SUPFAM" id="SSF51161">
    <property type="entry name" value="Trimeric LpxA-like enzymes"/>
    <property type="match status" value="2"/>
</dbReference>